<protein>
    <submittedName>
        <fullName evidence="1">Uncharacterized protein</fullName>
    </submittedName>
</protein>
<gene>
    <name evidence="1" type="ORF">NQ176_g877</name>
</gene>
<sequence length="602" mass="65622">MVETVETIDLSHTTGLYYGPATISNGKVLHISGQPGNTNDGYVPDDYESQIHLCLFNLRKLIIAAGANIEHIAKLCVYIVNYDATNRKHAKPIQRFFGRHRPAQTLVPVPKLAVPSWLIEIEATLALPYPSLPPTLPVASEAYDVVIIGAGLAGLSAAHAVRKAGYSCVVLESRDRVGGKTWSQPLDDGAGIIDVGAGWINDTNQSRVYDLAKRYGAETIVQNTEGNCVLQSFDGSCSPFPYGELPDFDEPVKKNVAEIRDLCEAECQALDTWRPKNTELDAQTFEAFLLSKGAGKEALATATIWTRAMLGVEPSDLSALYFLNYCKSGGGLLQMRSDRKDGGQYLRIRQGTQHFALGLASDLPQGVVRLSSPVHTVVQEANSIIKVQTTEKIYAARKVITTVPGPALKNIDFYPALPPVKRAWSESLIHGYYTKAMMEFKSPFWVERGYCGLVQSFTGPAGVIRDSCSPLDKKYVLTCFMGGEPGRAWARLSNEERIKALLDQIGKVYGGVNVENEFRQMVAYEWVNDEWAGWGCPCTSLPPGVLDSLGGDSLRQSCGNLHFAGTETAGEWKGYMEGAIRSGERAAAEVAKELASAVSSRL</sequence>
<keyword evidence="2" id="KW-1185">Reference proteome</keyword>
<organism evidence="1 2">
    <name type="scientific">Zarea fungicola</name>
    <dbReference type="NCBI Taxonomy" id="93591"/>
    <lineage>
        <taxon>Eukaryota</taxon>
        <taxon>Fungi</taxon>
        <taxon>Dikarya</taxon>
        <taxon>Ascomycota</taxon>
        <taxon>Pezizomycotina</taxon>
        <taxon>Sordariomycetes</taxon>
        <taxon>Hypocreomycetidae</taxon>
        <taxon>Hypocreales</taxon>
        <taxon>Cordycipitaceae</taxon>
        <taxon>Zarea</taxon>
    </lineage>
</organism>
<dbReference type="EMBL" id="JANJQO010000040">
    <property type="protein sequence ID" value="KAJ2983193.1"/>
    <property type="molecule type" value="Genomic_DNA"/>
</dbReference>
<evidence type="ECO:0000313" key="2">
    <source>
        <dbReference type="Proteomes" id="UP001143910"/>
    </source>
</evidence>
<name>A0ACC1NY12_9HYPO</name>
<evidence type="ECO:0000313" key="1">
    <source>
        <dbReference type="EMBL" id="KAJ2983193.1"/>
    </source>
</evidence>
<dbReference type="Proteomes" id="UP001143910">
    <property type="component" value="Unassembled WGS sequence"/>
</dbReference>
<proteinExistence type="predicted"/>
<reference evidence="1" key="1">
    <citation type="submission" date="2022-08" db="EMBL/GenBank/DDBJ databases">
        <title>Genome Sequence of Lecanicillium fungicola.</title>
        <authorList>
            <person name="Buettner E."/>
        </authorList>
    </citation>
    <scope>NUCLEOTIDE SEQUENCE</scope>
    <source>
        <strain evidence="1">Babe33</strain>
    </source>
</reference>
<accession>A0ACC1NY12</accession>
<comment type="caution">
    <text evidence="1">The sequence shown here is derived from an EMBL/GenBank/DDBJ whole genome shotgun (WGS) entry which is preliminary data.</text>
</comment>